<keyword evidence="1" id="KW-0472">Membrane</keyword>
<feature type="transmembrane region" description="Helical" evidence="1">
    <location>
        <begin position="582"/>
        <end position="602"/>
    </location>
</feature>
<dbReference type="STRING" id="515622.bpr_I0457"/>
<evidence type="ECO:0000313" key="2">
    <source>
        <dbReference type="EMBL" id="ADL33205.1"/>
    </source>
</evidence>
<feature type="transmembrane region" description="Helical" evidence="1">
    <location>
        <begin position="608"/>
        <end position="626"/>
    </location>
</feature>
<organism evidence="2 3">
    <name type="scientific">Butyrivibrio proteoclasticus (strain ATCC 51982 / DSM 14932 / B316)</name>
    <name type="common">Clostridium proteoclasticum</name>
    <dbReference type="NCBI Taxonomy" id="515622"/>
    <lineage>
        <taxon>Bacteria</taxon>
        <taxon>Bacillati</taxon>
        <taxon>Bacillota</taxon>
        <taxon>Clostridia</taxon>
        <taxon>Lachnospirales</taxon>
        <taxon>Lachnospiraceae</taxon>
        <taxon>Butyrivibrio</taxon>
    </lineage>
</organism>
<keyword evidence="1" id="KW-1133">Transmembrane helix</keyword>
<feature type="transmembrane region" description="Helical" evidence="1">
    <location>
        <begin position="372"/>
        <end position="389"/>
    </location>
</feature>
<feature type="transmembrane region" description="Helical" evidence="1">
    <location>
        <begin position="237"/>
        <end position="257"/>
    </location>
</feature>
<feature type="transmembrane region" description="Helical" evidence="1">
    <location>
        <begin position="5"/>
        <end position="23"/>
    </location>
</feature>
<dbReference type="AlphaFoldDB" id="E0S004"/>
<feature type="transmembrane region" description="Helical" evidence="1">
    <location>
        <begin position="166"/>
        <end position="186"/>
    </location>
</feature>
<proteinExistence type="predicted"/>
<feature type="transmembrane region" description="Helical" evidence="1">
    <location>
        <begin position="87"/>
        <end position="105"/>
    </location>
</feature>
<dbReference type="Pfam" id="PF19484">
    <property type="entry name" value="DUF6020"/>
    <property type="match status" value="1"/>
</dbReference>
<feature type="transmembrane region" description="Helical" evidence="1">
    <location>
        <begin position="347"/>
        <end position="365"/>
    </location>
</feature>
<evidence type="ECO:0000256" key="1">
    <source>
        <dbReference type="SAM" id="Phobius"/>
    </source>
</evidence>
<sequence>MNKKYIKSFIYGLLTASAFFITLDTPDPYEAHITRGAINAIFKLFEQLHSTFAGNGFYILVIASALAFIYYRFLVDSEHKLETIKGDKVLSAFLSIMYVGGRAFAYSDSLSSLWTPKFNLIKDLIFLFGFYYLYLLIIRGLNYILGSFNPAMESTRFTGLKRRYHAHPWLFSFAVIYLSWIIHLILRYPAALSADNWYELNQYFGIYRYDNAQPIFHTWITSQFVLMGRALFGTGNVGIFIYVCIQSAIMALVLAYTQVMLRKWNTPKWLRILVFFLYCCTPYFMGNAAWAIKDYPHMIGYVIIALCLITIVVEHKTTFSIKKDYKLILVWIAGTMMLTLFRKNGLHIYYATCAVLVITYIILIVKKKAKFSPLPFIVMVVALLLSNAADQAVIASHNVVIERQKDAYSFLFQQTARYVRDYGDEVTATEREAIDGIIEYDKLAKAYTPHCSDNVKSLFRSKSTDEQLKTYFKTWFKMFFKHPMCYVEATWNQSYYIFMPDFDNIVYNQDVDAGKGITTPELIEYLQLYVPDSMQGLPIMICSFYRMVNSLPIISSLNNLALYVIVMLSIMLFMTNKKLGRYLITFVPVWLCIAFIFLAPMIKDQPRYSWAVFYIMPTLVGMYLHLSSTVKE</sequence>
<dbReference type="EMBL" id="CP001810">
    <property type="protein sequence ID" value="ADL33205.1"/>
    <property type="molecule type" value="Genomic_DNA"/>
</dbReference>
<evidence type="ECO:0008006" key="4">
    <source>
        <dbReference type="Google" id="ProtNLM"/>
    </source>
</evidence>
<feature type="transmembrane region" description="Helical" evidence="1">
    <location>
        <begin position="269"/>
        <end position="292"/>
    </location>
</feature>
<accession>E0S004</accession>
<dbReference type="Proteomes" id="UP000001299">
    <property type="component" value="Chromosome 1"/>
</dbReference>
<name>E0S004_BUTPB</name>
<keyword evidence="3" id="KW-1185">Reference proteome</keyword>
<feature type="transmembrane region" description="Helical" evidence="1">
    <location>
        <begin position="325"/>
        <end position="341"/>
    </location>
</feature>
<dbReference type="KEGG" id="bpb:bpr_I0457"/>
<feature type="transmembrane region" description="Helical" evidence="1">
    <location>
        <begin position="125"/>
        <end position="145"/>
    </location>
</feature>
<dbReference type="eggNOG" id="ENOG502ZX8T">
    <property type="taxonomic scope" value="Bacteria"/>
</dbReference>
<dbReference type="HOGENOM" id="CLU_025183_0_0_9"/>
<dbReference type="RefSeq" id="WP_013279862.1">
    <property type="nucleotide sequence ID" value="NC_014387.1"/>
</dbReference>
<reference evidence="2 3" key="1">
    <citation type="journal article" date="2010" name="PLoS ONE">
        <title>The glycobiome of the rumen bacterium Butyrivibrio proteoclasticus B316(T) highlights adaptation to a polysaccharide-rich environment.</title>
        <authorList>
            <person name="Kelly W.J."/>
            <person name="Leahy S.C."/>
            <person name="Altermann E."/>
            <person name="Yeoman C.J."/>
            <person name="Dunne J.C."/>
            <person name="Kong Z."/>
            <person name="Pacheco D.M."/>
            <person name="Li D."/>
            <person name="Noel S.J."/>
            <person name="Moon C.D."/>
            <person name="Cookson A.L."/>
            <person name="Attwood G.T."/>
        </authorList>
    </citation>
    <scope>NUCLEOTIDE SEQUENCE [LARGE SCALE GENOMIC DNA]</scope>
    <source>
        <strain evidence="3">ATCC 51982 / DSM 14932 / B316</strain>
    </source>
</reference>
<feature type="transmembrane region" description="Helical" evidence="1">
    <location>
        <begin position="298"/>
        <end position="313"/>
    </location>
</feature>
<keyword evidence="1" id="KW-0812">Transmembrane</keyword>
<feature type="transmembrane region" description="Helical" evidence="1">
    <location>
        <begin position="56"/>
        <end position="75"/>
    </location>
</feature>
<protein>
    <recommendedName>
        <fullName evidence="4">Glycosyltransferase RgtA/B/C/D-like domain-containing protein</fullName>
    </recommendedName>
</protein>
<gene>
    <name evidence="2" type="ordered locus">bpr_I0457</name>
</gene>
<evidence type="ECO:0000313" key="3">
    <source>
        <dbReference type="Proteomes" id="UP000001299"/>
    </source>
</evidence>
<feature type="transmembrane region" description="Helical" evidence="1">
    <location>
        <begin position="556"/>
        <end position="575"/>
    </location>
</feature>
<dbReference type="InterPro" id="IPR046062">
    <property type="entry name" value="DUF6020"/>
</dbReference>